<evidence type="ECO:0000313" key="5">
    <source>
        <dbReference type="EMBL" id="KDO61710.1"/>
    </source>
</evidence>
<evidence type="ECO:0000256" key="3">
    <source>
        <dbReference type="SAM" id="Phobius"/>
    </source>
</evidence>
<reference evidence="5 6" key="1">
    <citation type="submission" date="2014-04" db="EMBL/GenBank/DDBJ databases">
        <authorList>
            <consortium name="International Citrus Genome Consortium"/>
            <person name="Gmitter F."/>
            <person name="Chen C."/>
            <person name="Farmerie W."/>
            <person name="Harkins T."/>
            <person name="Desany B."/>
            <person name="Mohiuddin M."/>
            <person name="Kodira C."/>
            <person name="Borodovsky M."/>
            <person name="Lomsadze A."/>
            <person name="Burns P."/>
            <person name="Jenkins J."/>
            <person name="Prochnik S."/>
            <person name="Shu S."/>
            <person name="Chapman J."/>
            <person name="Pitluck S."/>
            <person name="Schmutz J."/>
            <person name="Rokhsar D."/>
        </authorList>
    </citation>
    <scope>NUCLEOTIDE SEQUENCE</scope>
</reference>
<dbReference type="Pfam" id="PF00139">
    <property type="entry name" value="Lectin_legB"/>
    <property type="match status" value="1"/>
</dbReference>
<dbReference type="InterPro" id="IPR050258">
    <property type="entry name" value="Leguminous_Lectin"/>
</dbReference>
<dbReference type="Gene3D" id="2.60.120.200">
    <property type="match status" value="1"/>
</dbReference>
<feature type="transmembrane region" description="Helical" evidence="3">
    <location>
        <begin position="159"/>
        <end position="189"/>
    </location>
</feature>
<keyword evidence="3" id="KW-1133">Transmembrane helix</keyword>
<evidence type="ECO:0000259" key="4">
    <source>
        <dbReference type="Pfam" id="PF00139"/>
    </source>
</evidence>
<comment type="similarity">
    <text evidence="1">Belongs to the leguminous lectin family.</text>
</comment>
<proteinExistence type="inferred from homology"/>
<dbReference type="SUPFAM" id="SSF49899">
    <property type="entry name" value="Concanavalin A-like lectins/glucanases"/>
    <property type="match status" value="1"/>
</dbReference>
<protein>
    <recommendedName>
        <fullName evidence="4">Legume lectin domain-containing protein</fullName>
    </recommendedName>
</protein>
<dbReference type="EMBL" id="KK784923">
    <property type="protein sequence ID" value="KDO61710.1"/>
    <property type="molecule type" value="Genomic_DNA"/>
</dbReference>
<evidence type="ECO:0000256" key="2">
    <source>
        <dbReference type="ARBA" id="ARBA00022734"/>
    </source>
</evidence>
<feature type="non-terminal residue" evidence="5">
    <location>
        <position position="212"/>
    </location>
</feature>
<feature type="domain" description="Legume lectin" evidence="4">
    <location>
        <begin position="26"/>
        <end position="147"/>
    </location>
</feature>
<name>A0A067F6I6_CITSI</name>
<dbReference type="PANTHER" id="PTHR32401:SF49">
    <property type="entry name" value="OS10G0129200 PROTEIN"/>
    <property type="match status" value="1"/>
</dbReference>
<keyword evidence="2" id="KW-0430">Lectin</keyword>
<dbReference type="PANTHER" id="PTHR32401">
    <property type="entry name" value="CONCANAVALIN A-LIKE LECTIN FAMILY PROTEIN"/>
    <property type="match status" value="1"/>
</dbReference>
<dbReference type="AlphaFoldDB" id="A0A067F6I6"/>
<keyword evidence="6" id="KW-1185">Reference proteome</keyword>
<dbReference type="GO" id="GO:0030246">
    <property type="term" value="F:carbohydrate binding"/>
    <property type="evidence" value="ECO:0007669"/>
    <property type="project" value="UniProtKB-KW"/>
</dbReference>
<accession>A0A067F6I6</accession>
<dbReference type="InterPro" id="IPR013320">
    <property type="entry name" value="ConA-like_dom_sf"/>
</dbReference>
<organism evidence="5 6">
    <name type="scientific">Citrus sinensis</name>
    <name type="common">Sweet orange</name>
    <name type="synonym">Citrus aurantium var. sinensis</name>
    <dbReference type="NCBI Taxonomy" id="2711"/>
    <lineage>
        <taxon>Eukaryota</taxon>
        <taxon>Viridiplantae</taxon>
        <taxon>Streptophyta</taxon>
        <taxon>Embryophyta</taxon>
        <taxon>Tracheophyta</taxon>
        <taxon>Spermatophyta</taxon>
        <taxon>Magnoliopsida</taxon>
        <taxon>eudicotyledons</taxon>
        <taxon>Gunneridae</taxon>
        <taxon>Pentapetalae</taxon>
        <taxon>rosids</taxon>
        <taxon>malvids</taxon>
        <taxon>Sapindales</taxon>
        <taxon>Rutaceae</taxon>
        <taxon>Aurantioideae</taxon>
        <taxon>Citrus</taxon>
    </lineage>
</organism>
<keyword evidence="3" id="KW-0472">Membrane</keyword>
<dbReference type="InterPro" id="IPR001220">
    <property type="entry name" value="Legume_lectin_dom"/>
</dbReference>
<dbReference type="STRING" id="2711.A0A067F6I6"/>
<evidence type="ECO:0000313" key="6">
    <source>
        <dbReference type="Proteomes" id="UP000027120"/>
    </source>
</evidence>
<sequence length="212" mass="24011">MRFNCRYTRLDGCYTASLCLHGVKVSLLAVEMDTYKNPFDPDTNHIGLDTTSAESVATKCMFGWKKCLSSAGINLKSGRPIKVQIYYDGLTKMLYVYMAYSGDQLQKSMEKPIIMSETVPSSVYVGFTAATGELSESHQLLDWTFTTFPLPSYSPRKQYLLIMIAATKINIVGLLCKMCTCVEMIFVLYMYGFYKRIKIPPHNFHLAINGYD</sequence>
<gene>
    <name evidence="5" type="ORF">CISIN_1g036537mg</name>
</gene>
<evidence type="ECO:0000256" key="1">
    <source>
        <dbReference type="ARBA" id="ARBA00007606"/>
    </source>
</evidence>
<dbReference type="Proteomes" id="UP000027120">
    <property type="component" value="Unassembled WGS sequence"/>
</dbReference>
<keyword evidence="3" id="KW-0812">Transmembrane</keyword>